<organism evidence="3 4">
    <name type="scientific">Thiohalocapsa halophila</name>
    <dbReference type="NCBI Taxonomy" id="69359"/>
    <lineage>
        <taxon>Bacteria</taxon>
        <taxon>Pseudomonadati</taxon>
        <taxon>Pseudomonadota</taxon>
        <taxon>Gammaproteobacteria</taxon>
        <taxon>Chromatiales</taxon>
        <taxon>Chromatiaceae</taxon>
        <taxon>Thiohalocapsa</taxon>
    </lineage>
</organism>
<accession>A0ABS1CI79</accession>
<proteinExistence type="predicted"/>
<dbReference type="Gene3D" id="2.60.40.2470">
    <property type="entry name" value="SoxY domain"/>
    <property type="match status" value="1"/>
</dbReference>
<protein>
    <recommendedName>
        <fullName evidence="2">Ig-like SoxY domain-containing protein</fullName>
    </recommendedName>
</protein>
<dbReference type="RefSeq" id="WP_200238133.1">
    <property type="nucleotide sequence ID" value="NZ_NRRV01000029.1"/>
</dbReference>
<reference evidence="3 4" key="1">
    <citation type="journal article" date="2020" name="Microorganisms">
        <title>Osmotic Adaptation and Compatible Solute Biosynthesis of Phototrophic Bacteria as Revealed from Genome Analyses.</title>
        <authorList>
            <person name="Imhoff J.F."/>
            <person name="Rahn T."/>
            <person name="Kunzel S."/>
            <person name="Keller A."/>
            <person name="Neulinger S.C."/>
        </authorList>
    </citation>
    <scope>NUCLEOTIDE SEQUENCE [LARGE SCALE GENOMIC DNA]</scope>
    <source>
        <strain evidence="3 4">DSM 6210</strain>
    </source>
</reference>
<feature type="region of interest" description="Disordered" evidence="1">
    <location>
        <begin position="1"/>
        <end position="20"/>
    </location>
</feature>
<keyword evidence="4" id="KW-1185">Reference proteome</keyword>
<dbReference type="InterPro" id="IPR038162">
    <property type="entry name" value="SoxY_sf"/>
</dbReference>
<dbReference type="Proteomes" id="UP000748752">
    <property type="component" value="Unassembled WGS sequence"/>
</dbReference>
<dbReference type="PIRSF" id="PIRSF010312">
    <property type="entry name" value="Sulphur_oxidation_SoxY"/>
    <property type="match status" value="1"/>
</dbReference>
<dbReference type="EMBL" id="NRRV01000029">
    <property type="protein sequence ID" value="MBK1631620.1"/>
    <property type="molecule type" value="Genomic_DNA"/>
</dbReference>
<feature type="domain" description="Ig-like SoxY" evidence="2">
    <location>
        <begin position="67"/>
        <end position="162"/>
    </location>
</feature>
<comment type="caution">
    <text evidence="3">The sequence shown here is derived from an EMBL/GenBank/DDBJ whole genome shotgun (WGS) entry which is preliminary data.</text>
</comment>
<evidence type="ECO:0000313" key="3">
    <source>
        <dbReference type="EMBL" id="MBK1631620.1"/>
    </source>
</evidence>
<dbReference type="Pfam" id="PF13501">
    <property type="entry name" value="SoxY"/>
    <property type="match status" value="1"/>
</dbReference>
<evidence type="ECO:0000256" key="1">
    <source>
        <dbReference type="SAM" id="MobiDB-lite"/>
    </source>
</evidence>
<dbReference type="InterPro" id="IPR016568">
    <property type="entry name" value="Sulphur_oxidation_SoxY"/>
</dbReference>
<evidence type="ECO:0000313" key="4">
    <source>
        <dbReference type="Proteomes" id="UP000748752"/>
    </source>
</evidence>
<sequence>MTQVPETPRGAGRRPDQGRRRLAQRTAGLVLMGCGVQRLARADILPPVGAVNAALAALGAGTEAGAIEAPERVQLTLPQRIENGAVVPVTVEARLPDVRNVYVLADMNPTPVAAAFRLGAGLAPRLSVRVKLAGSGRVYGAVRTADGLYWTGADATVTVGGCR</sequence>
<name>A0ABS1CI79_9GAMM</name>
<gene>
    <name evidence="3" type="ORF">CKO31_12870</name>
</gene>
<evidence type="ECO:0000259" key="2">
    <source>
        <dbReference type="Pfam" id="PF13501"/>
    </source>
</evidence>
<dbReference type="InterPro" id="IPR032711">
    <property type="entry name" value="SoxY"/>
</dbReference>